<keyword evidence="7" id="KW-0175">Coiled coil</keyword>
<dbReference type="PANTHER" id="PTHR34982:SF1">
    <property type="entry name" value="FLAGELLAR ASSEMBLY PROTEIN FLIH"/>
    <property type="match status" value="1"/>
</dbReference>
<evidence type="ECO:0000256" key="5">
    <source>
        <dbReference type="ARBA" id="ARBA00022927"/>
    </source>
</evidence>
<sequence length="276" mass="30752">MIFLSKIVRLPSTDLPTRMIMITPPSSTLLDSNTAVDDDLQDAICHDPLVEWQKTLQTLHDEIDAQQAVLTALQQQTEKDKQEAQQHVHNLLEQARLDEQSIRDKAYQSGEKEGFKAGEESAKSQYQQLIMQAQDVLLCAQIERKERVKSSESMIVSLAVDIAKKVVASQVLVDDSVAARLVSGLLHEVDKAKRVELRVSPIELDIALGHRRSYEQSLHHQAELLIIPDASLSKGDVVIVTEIGSIDSRLSTRLQEVEHALLTCAQHVEKGEASDE</sequence>
<feature type="coiled-coil region" evidence="7">
    <location>
        <begin position="56"/>
        <end position="94"/>
    </location>
</feature>
<organism evidence="9 10">
    <name type="scientific">Sulfoacidibacillus ferrooxidans</name>
    <dbReference type="NCBI Taxonomy" id="2005001"/>
    <lineage>
        <taxon>Bacteria</taxon>
        <taxon>Bacillati</taxon>
        <taxon>Bacillota</taxon>
        <taxon>Bacilli</taxon>
        <taxon>Bacillales</taxon>
        <taxon>Alicyclobacillaceae</taxon>
        <taxon>Sulfoacidibacillus</taxon>
    </lineage>
</organism>
<feature type="domain" description="Flagellar assembly protein FliH/Type III secretion system HrpE" evidence="8">
    <location>
        <begin position="132"/>
        <end position="257"/>
    </location>
</feature>
<proteinExistence type="inferred from homology"/>
<dbReference type="EMBL" id="JALBUF010000005">
    <property type="protein sequence ID" value="MCI0183589.1"/>
    <property type="molecule type" value="Genomic_DNA"/>
</dbReference>
<dbReference type="Pfam" id="PF02108">
    <property type="entry name" value="FliH"/>
    <property type="match status" value="1"/>
</dbReference>
<evidence type="ECO:0000256" key="3">
    <source>
        <dbReference type="ARBA" id="ARBA00022448"/>
    </source>
</evidence>
<evidence type="ECO:0000259" key="8">
    <source>
        <dbReference type="Pfam" id="PF02108"/>
    </source>
</evidence>
<evidence type="ECO:0000313" key="10">
    <source>
        <dbReference type="Proteomes" id="UP001139263"/>
    </source>
</evidence>
<protein>
    <recommendedName>
        <fullName evidence="8">Flagellar assembly protein FliH/Type III secretion system HrpE domain-containing protein</fullName>
    </recommendedName>
</protein>
<keyword evidence="5" id="KW-0653">Protein transport</keyword>
<comment type="function">
    <text evidence="1">Needed for flagellar regrowth and assembly.</text>
</comment>
<keyword evidence="4" id="KW-1005">Bacterial flagellum biogenesis</keyword>
<dbReference type="GO" id="GO:0044781">
    <property type="term" value="P:bacterial-type flagellum organization"/>
    <property type="evidence" value="ECO:0007669"/>
    <property type="project" value="UniProtKB-KW"/>
</dbReference>
<dbReference type="InterPro" id="IPR051472">
    <property type="entry name" value="T3SS_Stator/FliH"/>
</dbReference>
<dbReference type="PANTHER" id="PTHR34982">
    <property type="entry name" value="YOP PROTEINS TRANSLOCATION PROTEIN L"/>
    <property type="match status" value="1"/>
</dbReference>
<keyword evidence="3" id="KW-0813">Transport</keyword>
<accession>A0A9X1V9Y1</accession>
<name>A0A9X1V9Y1_9BACL</name>
<evidence type="ECO:0000256" key="7">
    <source>
        <dbReference type="SAM" id="Coils"/>
    </source>
</evidence>
<comment type="similarity">
    <text evidence="2">Belongs to the FliH family.</text>
</comment>
<keyword evidence="10" id="KW-1185">Reference proteome</keyword>
<dbReference type="GO" id="GO:0005829">
    <property type="term" value="C:cytosol"/>
    <property type="evidence" value="ECO:0007669"/>
    <property type="project" value="TreeGrafter"/>
</dbReference>
<dbReference type="GO" id="GO:0015031">
    <property type="term" value="P:protein transport"/>
    <property type="evidence" value="ECO:0007669"/>
    <property type="project" value="UniProtKB-KW"/>
</dbReference>
<evidence type="ECO:0000256" key="1">
    <source>
        <dbReference type="ARBA" id="ARBA00003041"/>
    </source>
</evidence>
<reference evidence="9" key="1">
    <citation type="submission" date="2022-03" db="EMBL/GenBank/DDBJ databases">
        <title>Draft Genome Sequence of Firmicute Strain S0AB, a Heterotrophic Iron/Sulfur-Oxidizing Extreme Acidophile.</title>
        <authorList>
            <person name="Vergara E."/>
            <person name="Pakostova E."/>
            <person name="Johnson D.B."/>
            <person name="Holmes D.S."/>
        </authorList>
    </citation>
    <scope>NUCLEOTIDE SEQUENCE</scope>
    <source>
        <strain evidence="9">S0AB</strain>
    </source>
</reference>
<evidence type="ECO:0000313" key="9">
    <source>
        <dbReference type="EMBL" id="MCI0183589.1"/>
    </source>
</evidence>
<evidence type="ECO:0000256" key="4">
    <source>
        <dbReference type="ARBA" id="ARBA00022795"/>
    </source>
</evidence>
<dbReference type="InterPro" id="IPR018035">
    <property type="entry name" value="Flagellar_FliH/T3SS_HrpE"/>
</dbReference>
<keyword evidence="6" id="KW-1006">Bacterial flagellum protein export</keyword>
<evidence type="ECO:0000256" key="2">
    <source>
        <dbReference type="ARBA" id="ARBA00006602"/>
    </source>
</evidence>
<dbReference type="Proteomes" id="UP001139263">
    <property type="component" value="Unassembled WGS sequence"/>
</dbReference>
<dbReference type="AlphaFoldDB" id="A0A9X1V9Y1"/>
<gene>
    <name evidence="9" type="ORF">MM817_01872</name>
</gene>
<evidence type="ECO:0000256" key="6">
    <source>
        <dbReference type="ARBA" id="ARBA00023225"/>
    </source>
</evidence>
<comment type="caution">
    <text evidence="9">The sequence shown here is derived from an EMBL/GenBank/DDBJ whole genome shotgun (WGS) entry which is preliminary data.</text>
</comment>